<dbReference type="AlphaFoldDB" id="U1PGZ5"/>
<keyword evidence="3" id="KW-0805">Transcription regulation</keyword>
<dbReference type="STRING" id="1238424.J07HQW1_01450"/>
<organism evidence="9">
    <name type="scientific">Haloquadratum walsbyi J07HQW1</name>
    <dbReference type="NCBI Taxonomy" id="1238424"/>
    <lineage>
        <taxon>Archaea</taxon>
        <taxon>Methanobacteriati</taxon>
        <taxon>Methanobacteriota</taxon>
        <taxon>Stenosarchaea group</taxon>
        <taxon>Halobacteria</taxon>
        <taxon>Halobacteriales</taxon>
        <taxon>Haloferacaceae</taxon>
        <taxon>Haloquadratum</taxon>
    </lineage>
</organism>
<dbReference type="SUPFAM" id="SSF52172">
    <property type="entry name" value="CheY-like"/>
    <property type="match status" value="1"/>
</dbReference>
<feature type="coiled-coil region" evidence="7">
    <location>
        <begin position="125"/>
        <end position="152"/>
    </location>
</feature>
<dbReference type="EMBL" id="KE356560">
    <property type="protein sequence ID" value="ERG91416.1"/>
    <property type="molecule type" value="Genomic_DNA"/>
</dbReference>
<dbReference type="InterPro" id="IPR013971">
    <property type="entry name" value="HalX_domain"/>
</dbReference>
<dbReference type="InterPro" id="IPR039420">
    <property type="entry name" value="WalR-like"/>
</dbReference>
<feature type="domain" description="Response regulatory" evidence="8">
    <location>
        <begin position="9"/>
        <end position="120"/>
    </location>
</feature>
<evidence type="ECO:0000256" key="1">
    <source>
        <dbReference type="ARBA" id="ARBA00022553"/>
    </source>
</evidence>
<gene>
    <name evidence="9" type="ORF">J07HQW1_01450</name>
</gene>
<feature type="modified residue" description="4-aspartylphosphate" evidence="6">
    <location>
        <position position="56"/>
    </location>
</feature>
<evidence type="ECO:0000313" key="9">
    <source>
        <dbReference type="EMBL" id="ERG91416.1"/>
    </source>
</evidence>
<reference evidence="9" key="1">
    <citation type="journal article" date="2013" name="PLoS ONE">
        <title>Assembly-driven community genomics of a hypersaline microbial ecosystem.</title>
        <authorList>
            <person name="Podell S."/>
            <person name="Ugalde J.A."/>
            <person name="Narasingarao P."/>
            <person name="Banfield J.F."/>
            <person name="Heidelberg K.B."/>
            <person name="Allen E.E."/>
        </authorList>
    </citation>
    <scope>NUCLEOTIDE SEQUENCE [LARGE SCALE GENOMIC DNA]</scope>
</reference>
<dbReference type="HOGENOM" id="CLU_114810_0_0_2"/>
<dbReference type="CDD" id="cd00156">
    <property type="entry name" value="REC"/>
    <property type="match status" value="1"/>
</dbReference>
<dbReference type="PROSITE" id="PS50110">
    <property type="entry name" value="RESPONSE_REGULATORY"/>
    <property type="match status" value="1"/>
</dbReference>
<dbReference type="Pfam" id="PF08663">
    <property type="entry name" value="HalX"/>
    <property type="match status" value="1"/>
</dbReference>
<dbReference type="GO" id="GO:0000156">
    <property type="term" value="F:phosphorelay response regulator activity"/>
    <property type="evidence" value="ECO:0007669"/>
    <property type="project" value="TreeGrafter"/>
</dbReference>
<evidence type="ECO:0000256" key="4">
    <source>
        <dbReference type="ARBA" id="ARBA00023125"/>
    </source>
</evidence>
<dbReference type="PANTHER" id="PTHR48111">
    <property type="entry name" value="REGULATOR OF RPOS"/>
    <property type="match status" value="1"/>
</dbReference>
<evidence type="ECO:0000256" key="3">
    <source>
        <dbReference type="ARBA" id="ARBA00023015"/>
    </source>
</evidence>
<dbReference type="Proteomes" id="UP000030649">
    <property type="component" value="Unassembled WGS sequence"/>
</dbReference>
<keyword evidence="2" id="KW-0902">Two-component regulatory system</keyword>
<dbReference type="Pfam" id="PF00072">
    <property type="entry name" value="Response_reg"/>
    <property type="match status" value="1"/>
</dbReference>
<keyword evidence="5" id="KW-0804">Transcription</keyword>
<dbReference type="Gene3D" id="3.40.50.2300">
    <property type="match status" value="1"/>
</dbReference>
<dbReference type="InterPro" id="IPR011006">
    <property type="entry name" value="CheY-like_superfamily"/>
</dbReference>
<sequence>MSVSNKQQRVLIVEDNPELADLFAMWLSTTYHVDTAYKPEEALRKLDSSVDIILLDRQISNYSGPQVIQEVRDDRSHIRVAVITATEPEFDDYIVETEFDDYIVKPVSCEDLIEVTSDLVTREQYTELINNLHRLSKKKALLEERNSQTELDNSEEYRRTVNQLKSIRKHADRAVRDINDKKAFSELS</sequence>
<protein>
    <submittedName>
        <fullName evidence="9">HoxA-like transcriptional regulator</fullName>
    </submittedName>
</protein>
<evidence type="ECO:0000256" key="7">
    <source>
        <dbReference type="SAM" id="Coils"/>
    </source>
</evidence>
<dbReference type="SMART" id="SM00448">
    <property type="entry name" value="REC"/>
    <property type="match status" value="1"/>
</dbReference>
<evidence type="ECO:0000259" key="8">
    <source>
        <dbReference type="PROSITE" id="PS50110"/>
    </source>
</evidence>
<dbReference type="InterPro" id="IPR001789">
    <property type="entry name" value="Sig_transdc_resp-reg_receiver"/>
</dbReference>
<dbReference type="PANTHER" id="PTHR48111:SF1">
    <property type="entry name" value="TWO-COMPONENT RESPONSE REGULATOR ORR33"/>
    <property type="match status" value="1"/>
</dbReference>
<dbReference type="GO" id="GO:0000976">
    <property type="term" value="F:transcription cis-regulatory region binding"/>
    <property type="evidence" value="ECO:0007669"/>
    <property type="project" value="TreeGrafter"/>
</dbReference>
<proteinExistence type="predicted"/>
<dbReference type="GO" id="GO:0005829">
    <property type="term" value="C:cytosol"/>
    <property type="evidence" value="ECO:0007669"/>
    <property type="project" value="TreeGrafter"/>
</dbReference>
<evidence type="ECO:0000256" key="6">
    <source>
        <dbReference type="PROSITE-ProRule" id="PRU00169"/>
    </source>
</evidence>
<keyword evidence="4" id="KW-0238">DNA-binding</keyword>
<evidence type="ECO:0000256" key="2">
    <source>
        <dbReference type="ARBA" id="ARBA00023012"/>
    </source>
</evidence>
<evidence type="ECO:0000256" key="5">
    <source>
        <dbReference type="ARBA" id="ARBA00023163"/>
    </source>
</evidence>
<keyword evidence="7" id="KW-0175">Coiled coil</keyword>
<dbReference type="GO" id="GO:0006355">
    <property type="term" value="P:regulation of DNA-templated transcription"/>
    <property type="evidence" value="ECO:0007669"/>
    <property type="project" value="TreeGrafter"/>
</dbReference>
<dbReference type="GO" id="GO:0032993">
    <property type="term" value="C:protein-DNA complex"/>
    <property type="evidence" value="ECO:0007669"/>
    <property type="project" value="TreeGrafter"/>
</dbReference>
<keyword evidence="1 6" id="KW-0597">Phosphoprotein</keyword>
<accession>U1PGZ5</accession>
<name>U1PGZ5_9EURY</name>